<dbReference type="InterPro" id="IPR011335">
    <property type="entry name" value="Restrct_endonuc-II-like"/>
</dbReference>
<dbReference type="Pfam" id="PF04480">
    <property type="entry name" value="DUF559"/>
    <property type="match status" value="1"/>
</dbReference>
<feature type="compositionally biased region" description="Basic residues" evidence="1">
    <location>
        <begin position="8"/>
        <end position="19"/>
    </location>
</feature>
<proteinExistence type="predicted"/>
<keyword evidence="3" id="KW-0255">Endonuclease</keyword>
<accession>A0A7W6JRA9</accession>
<dbReference type="AlphaFoldDB" id="A0A7W6JRA9"/>
<evidence type="ECO:0000313" key="3">
    <source>
        <dbReference type="EMBL" id="MBB4098126.1"/>
    </source>
</evidence>
<feature type="domain" description="DUF559" evidence="2">
    <location>
        <begin position="12"/>
        <end position="117"/>
    </location>
</feature>
<protein>
    <submittedName>
        <fullName evidence="3">Very-short-patch-repair endonuclease</fullName>
    </submittedName>
</protein>
<dbReference type="InterPro" id="IPR007569">
    <property type="entry name" value="DUF559"/>
</dbReference>
<dbReference type="GO" id="GO:0004519">
    <property type="term" value="F:endonuclease activity"/>
    <property type="evidence" value="ECO:0007669"/>
    <property type="project" value="UniProtKB-KW"/>
</dbReference>
<dbReference type="PANTHER" id="PTHR38590:SF1">
    <property type="entry name" value="BLL0828 PROTEIN"/>
    <property type="match status" value="1"/>
</dbReference>
<dbReference type="PANTHER" id="PTHR38590">
    <property type="entry name" value="BLL0828 PROTEIN"/>
    <property type="match status" value="1"/>
</dbReference>
<gene>
    <name evidence="3" type="ORF">GGR46_001659</name>
</gene>
<dbReference type="Gene3D" id="3.40.960.10">
    <property type="entry name" value="VSR Endonuclease"/>
    <property type="match status" value="1"/>
</dbReference>
<dbReference type="InterPro" id="IPR047216">
    <property type="entry name" value="Endonuclease_DUF559_bact"/>
</dbReference>
<keyword evidence="3" id="KW-0540">Nuclease</keyword>
<evidence type="ECO:0000256" key="1">
    <source>
        <dbReference type="SAM" id="MobiDB-lite"/>
    </source>
</evidence>
<keyword evidence="4" id="KW-1185">Reference proteome</keyword>
<evidence type="ECO:0000259" key="2">
    <source>
        <dbReference type="Pfam" id="PF04480"/>
    </source>
</evidence>
<organism evidence="3 4">
    <name type="scientific">Sphingomonas kyeonggiensis</name>
    <dbReference type="NCBI Taxonomy" id="1268553"/>
    <lineage>
        <taxon>Bacteria</taxon>
        <taxon>Pseudomonadati</taxon>
        <taxon>Pseudomonadota</taxon>
        <taxon>Alphaproteobacteria</taxon>
        <taxon>Sphingomonadales</taxon>
        <taxon>Sphingomonadaceae</taxon>
        <taxon>Sphingomonas</taxon>
    </lineage>
</organism>
<keyword evidence="3" id="KW-0378">Hydrolase</keyword>
<feature type="region of interest" description="Disordered" evidence="1">
    <location>
        <begin position="1"/>
        <end position="21"/>
    </location>
</feature>
<reference evidence="3 4" key="1">
    <citation type="submission" date="2020-08" db="EMBL/GenBank/DDBJ databases">
        <title>Genomic Encyclopedia of Type Strains, Phase IV (KMG-IV): sequencing the most valuable type-strain genomes for metagenomic binning, comparative biology and taxonomic classification.</title>
        <authorList>
            <person name="Goeker M."/>
        </authorList>
    </citation>
    <scope>NUCLEOTIDE SEQUENCE [LARGE SCALE GENOMIC DNA]</scope>
    <source>
        <strain evidence="3 4">DSM 101806</strain>
    </source>
</reference>
<dbReference type="RefSeq" id="WP_183996316.1">
    <property type="nucleotide sequence ID" value="NZ_JACIEH010000001.1"/>
</dbReference>
<dbReference type="Proteomes" id="UP000557392">
    <property type="component" value="Unassembled WGS sequence"/>
</dbReference>
<dbReference type="CDD" id="cd01038">
    <property type="entry name" value="Endonuclease_DUF559"/>
    <property type="match status" value="1"/>
</dbReference>
<dbReference type="SUPFAM" id="SSF52980">
    <property type="entry name" value="Restriction endonuclease-like"/>
    <property type="match status" value="1"/>
</dbReference>
<name>A0A7W6JRA9_9SPHN</name>
<comment type="caution">
    <text evidence="3">The sequence shown here is derived from an EMBL/GenBank/DDBJ whole genome shotgun (WGS) entry which is preliminary data.</text>
</comment>
<dbReference type="EMBL" id="JACIEH010000001">
    <property type="protein sequence ID" value="MBB4098126.1"/>
    <property type="molecule type" value="Genomic_DNA"/>
</dbReference>
<evidence type="ECO:0000313" key="4">
    <source>
        <dbReference type="Proteomes" id="UP000557392"/>
    </source>
</evidence>
<sequence length="143" mass="15813">MFKDHAPRGSKRAVQRARAQRREMSLPEGLLWRELRKRPAGLKFRHEHATGEFSLDFYCSDARLAIEVDGGAHGFGERPARDARRDAWLAGCGIATLRVPAAEVLRDLDAVLRGIVVEALARLPLHHPAAPGGPPPRDELGEE</sequence>